<gene>
    <name evidence="1" type="ORF">L1987_73901</name>
</gene>
<protein>
    <submittedName>
        <fullName evidence="1">Uncharacterized protein</fullName>
    </submittedName>
</protein>
<reference evidence="1 2" key="2">
    <citation type="journal article" date="2022" name="Mol. Ecol. Resour.">
        <title>The genomes of chicory, endive, great burdock and yacon provide insights into Asteraceae paleo-polyploidization history and plant inulin production.</title>
        <authorList>
            <person name="Fan W."/>
            <person name="Wang S."/>
            <person name="Wang H."/>
            <person name="Wang A."/>
            <person name="Jiang F."/>
            <person name="Liu H."/>
            <person name="Zhao H."/>
            <person name="Xu D."/>
            <person name="Zhang Y."/>
        </authorList>
    </citation>
    <scope>NUCLEOTIDE SEQUENCE [LARGE SCALE GENOMIC DNA]</scope>
    <source>
        <strain evidence="2">cv. Yunnan</strain>
        <tissue evidence="1">Leaves</tissue>
    </source>
</reference>
<organism evidence="1 2">
    <name type="scientific">Smallanthus sonchifolius</name>
    <dbReference type="NCBI Taxonomy" id="185202"/>
    <lineage>
        <taxon>Eukaryota</taxon>
        <taxon>Viridiplantae</taxon>
        <taxon>Streptophyta</taxon>
        <taxon>Embryophyta</taxon>
        <taxon>Tracheophyta</taxon>
        <taxon>Spermatophyta</taxon>
        <taxon>Magnoliopsida</taxon>
        <taxon>eudicotyledons</taxon>
        <taxon>Gunneridae</taxon>
        <taxon>Pentapetalae</taxon>
        <taxon>asterids</taxon>
        <taxon>campanulids</taxon>
        <taxon>Asterales</taxon>
        <taxon>Asteraceae</taxon>
        <taxon>Asteroideae</taxon>
        <taxon>Heliantheae alliance</taxon>
        <taxon>Millerieae</taxon>
        <taxon>Smallanthus</taxon>
    </lineage>
</organism>
<evidence type="ECO:0000313" key="2">
    <source>
        <dbReference type="Proteomes" id="UP001056120"/>
    </source>
</evidence>
<sequence>MTEVVSKLGSALEYQVMTEGVEPHVSSAVKPMERQHEDGVDEGGPCLINEARADNIRKNNNLDVKLVDTSGIGYYPSSMTHSEGISLDEVKWEIQWEDLVIGERIDVDWHGTDVAVKKFMNQNISGDALTQFKREVEIMLRLRHPNIVLFMGAVTRPPNLSILRISTKR</sequence>
<evidence type="ECO:0000313" key="1">
    <source>
        <dbReference type="EMBL" id="KAI3703707.1"/>
    </source>
</evidence>
<proteinExistence type="predicted"/>
<keyword evidence="2" id="KW-1185">Reference proteome</keyword>
<reference evidence="2" key="1">
    <citation type="journal article" date="2022" name="Mol. Ecol. Resour.">
        <title>The genomes of chicory, endive, great burdock and yacon provide insights into Asteraceae palaeo-polyploidization history and plant inulin production.</title>
        <authorList>
            <person name="Fan W."/>
            <person name="Wang S."/>
            <person name="Wang H."/>
            <person name="Wang A."/>
            <person name="Jiang F."/>
            <person name="Liu H."/>
            <person name="Zhao H."/>
            <person name="Xu D."/>
            <person name="Zhang Y."/>
        </authorList>
    </citation>
    <scope>NUCLEOTIDE SEQUENCE [LARGE SCALE GENOMIC DNA]</scope>
    <source>
        <strain evidence="2">cv. Yunnan</strain>
    </source>
</reference>
<comment type="caution">
    <text evidence="1">The sequence shown here is derived from an EMBL/GenBank/DDBJ whole genome shotgun (WGS) entry which is preliminary data.</text>
</comment>
<accession>A0ACB9A1J5</accession>
<name>A0ACB9A1J5_9ASTR</name>
<dbReference type="EMBL" id="CM042042">
    <property type="protein sequence ID" value="KAI3703707.1"/>
    <property type="molecule type" value="Genomic_DNA"/>
</dbReference>
<dbReference type="Proteomes" id="UP001056120">
    <property type="component" value="Linkage Group LG25"/>
</dbReference>